<dbReference type="CDD" id="cd00033">
    <property type="entry name" value="CCP"/>
    <property type="match status" value="1"/>
</dbReference>
<evidence type="ECO:0000256" key="4">
    <source>
        <dbReference type="SAM" id="SignalP"/>
    </source>
</evidence>
<dbReference type="AlphaFoldDB" id="A0A9Q1CTT4"/>
<dbReference type="SUPFAM" id="SSF57535">
    <property type="entry name" value="Complement control module/SCR domain"/>
    <property type="match status" value="1"/>
</dbReference>
<keyword evidence="2" id="KW-0768">Sushi</keyword>
<proteinExistence type="predicted"/>
<dbReference type="SMART" id="SM00032">
    <property type="entry name" value="CCP"/>
    <property type="match status" value="1"/>
</dbReference>
<evidence type="ECO:0000259" key="5">
    <source>
        <dbReference type="PROSITE" id="PS50923"/>
    </source>
</evidence>
<organism evidence="6 7">
    <name type="scientific">Holothuria leucospilota</name>
    <name type="common">Black long sea cucumber</name>
    <name type="synonym">Mertensiothuria leucospilota</name>
    <dbReference type="NCBI Taxonomy" id="206669"/>
    <lineage>
        <taxon>Eukaryota</taxon>
        <taxon>Metazoa</taxon>
        <taxon>Echinodermata</taxon>
        <taxon>Eleutherozoa</taxon>
        <taxon>Echinozoa</taxon>
        <taxon>Holothuroidea</taxon>
        <taxon>Aspidochirotacea</taxon>
        <taxon>Aspidochirotida</taxon>
        <taxon>Holothuriidae</taxon>
        <taxon>Holothuria</taxon>
    </lineage>
</organism>
<accession>A0A9Q1CTT4</accession>
<keyword evidence="7" id="KW-1185">Reference proteome</keyword>
<feature type="compositionally biased region" description="Polar residues" evidence="3">
    <location>
        <begin position="85"/>
        <end position="98"/>
    </location>
</feature>
<sequence length="107" mass="12152">MKFRGHLLLFVFFLLFLLISPSDGFWRRRRRRFFKREFGDPETKELSVKCEPEATNPAHGSVSCTDGNNDESVCYYSCGPGYQLSGPSSRSCDGQTWSGDEPECQAI</sequence>
<dbReference type="Pfam" id="PF00084">
    <property type="entry name" value="Sushi"/>
    <property type="match status" value="1"/>
</dbReference>
<feature type="signal peptide" evidence="4">
    <location>
        <begin position="1"/>
        <end position="24"/>
    </location>
</feature>
<dbReference type="OrthoDB" id="547680at2759"/>
<keyword evidence="1" id="KW-1015">Disulfide bond</keyword>
<dbReference type="EMBL" id="JAIZAY010000001">
    <property type="protein sequence ID" value="KAJ8050995.1"/>
    <property type="molecule type" value="Genomic_DNA"/>
</dbReference>
<protein>
    <submittedName>
        <fullName evidence="6">CUB and sushi domain-containing protein 3</fullName>
    </submittedName>
</protein>
<reference evidence="6" key="1">
    <citation type="submission" date="2021-10" db="EMBL/GenBank/DDBJ databases">
        <title>Tropical sea cucumber genome reveals ecological adaptation and Cuvierian tubules defense mechanism.</title>
        <authorList>
            <person name="Chen T."/>
        </authorList>
    </citation>
    <scope>NUCLEOTIDE SEQUENCE</scope>
    <source>
        <strain evidence="6">Nanhai2018</strain>
        <tissue evidence="6">Muscle</tissue>
    </source>
</reference>
<evidence type="ECO:0000313" key="6">
    <source>
        <dbReference type="EMBL" id="KAJ8050995.1"/>
    </source>
</evidence>
<feature type="region of interest" description="Disordered" evidence="3">
    <location>
        <begin position="85"/>
        <end position="107"/>
    </location>
</feature>
<dbReference type="Gene3D" id="2.10.70.10">
    <property type="entry name" value="Complement Module, domain 1"/>
    <property type="match status" value="1"/>
</dbReference>
<evidence type="ECO:0000256" key="3">
    <source>
        <dbReference type="SAM" id="MobiDB-lite"/>
    </source>
</evidence>
<comment type="caution">
    <text evidence="2">Lacks conserved residue(s) required for the propagation of feature annotation.</text>
</comment>
<feature type="domain" description="Sushi" evidence="5">
    <location>
        <begin position="48"/>
        <end position="106"/>
    </location>
</feature>
<keyword evidence="4" id="KW-0732">Signal</keyword>
<evidence type="ECO:0000256" key="1">
    <source>
        <dbReference type="ARBA" id="ARBA00023157"/>
    </source>
</evidence>
<gene>
    <name evidence="6" type="ORF">HOLleu_04397</name>
</gene>
<dbReference type="PROSITE" id="PS50923">
    <property type="entry name" value="SUSHI"/>
    <property type="match status" value="1"/>
</dbReference>
<evidence type="ECO:0000256" key="2">
    <source>
        <dbReference type="PROSITE-ProRule" id="PRU00302"/>
    </source>
</evidence>
<feature type="chain" id="PRO_5040159906" evidence="4">
    <location>
        <begin position="25"/>
        <end position="107"/>
    </location>
</feature>
<dbReference type="InterPro" id="IPR000436">
    <property type="entry name" value="Sushi_SCR_CCP_dom"/>
</dbReference>
<evidence type="ECO:0000313" key="7">
    <source>
        <dbReference type="Proteomes" id="UP001152320"/>
    </source>
</evidence>
<name>A0A9Q1CTT4_HOLLE</name>
<comment type="caution">
    <text evidence="6">The sequence shown here is derived from an EMBL/GenBank/DDBJ whole genome shotgun (WGS) entry which is preliminary data.</text>
</comment>
<dbReference type="Proteomes" id="UP001152320">
    <property type="component" value="Chromosome 1"/>
</dbReference>
<dbReference type="InterPro" id="IPR035976">
    <property type="entry name" value="Sushi/SCR/CCP_sf"/>
</dbReference>